<dbReference type="Proteomes" id="UP001054945">
    <property type="component" value="Unassembled WGS sequence"/>
</dbReference>
<dbReference type="AlphaFoldDB" id="A0AAV4P1R4"/>
<protein>
    <submittedName>
        <fullName evidence="1">Uncharacterized protein</fullName>
    </submittedName>
</protein>
<evidence type="ECO:0000313" key="2">
    <source>
        <dbReference type="Proteomes" id="UP001054945"/>
    </source>
</evidence>
<keyword evidence="2" id="KW-1185">Reference proteome</keyword>
<name>A0AAV4P1R4_CAEEX</name>
<organism evidence="1 2">
    <name type="scientific">Caerostris extrusa</name>
    <name type="common">Bark spider</name>
    <name type="synonym">Caerostris bankana</name>
    <dbReference type="NCBI Taxonomy" id="172846"/>
    <lineage>
        <taxon>Eukaryota</taxon>
        <taxon>Metazoa</taxon>
        <taxon>Ecdysozoa</taxon>
        <taxon>Arthropoda</taxon>
        <taxon>Chelicerata</taxon>
        <taxon>Arachnida</taxon>
        <taxon>Araneae</taxon>
        <taxon>Araneomorphae</taxon>
        <taxon>Entelegynae</taxon>
        <taxon>Araneoidea</taxon>
        <taxon>Araneidae</taxon>
        <taxon>Caerostris</taxon>
    </lineage>
</organism>
<accession>A0AAV4P1R4</accession>
<proteinExistence type="predicted"/>
<evidence type="ECO:0000313" key="1">
    <source>
        <dbReference type="EMBL" id="GIX91177.1"/>
    </source>
</evidence>
<reference evidence="1 2" key="1">
    <citation type="submission" date="2021-06" db="EMBL/GenBank/DDBJ databases">
        <title>Caerostris extrusa draft genome.</title>
        <authorList>
            <person name="Kono N."/>
            <person name="Arakawa K."/>
        </authorList>
    </citation>
    <scope>NUCLEOTIDE SEQUENCE [LARGE SCALE GENOMIC DNA]</scope>
</reference>
<sequence>MEAQSSPMAPPELHALLASIDSISHRSKKRGNSSTCSPEYVVYVTTVFVDYYVFPQPTNFLTSKKREDSLICSSPGVKIHFLVSAKCHVKQKFVAHAMLRFPLPRSPQDPREIIHMGGETLLPSIQISQFNGGPISPKLHSHLASINSISFEARRGKFVTVQQPWSKNLPGSHLYKVPREAKIWRASCCVSLFTESPHDPRKIIHLRVGGGQRSYLIQKECAGLFQFPDMHAVEGTEEMSAPCLSALLETEFLSRFIFLCWTKRGDIL</sequence>
<gene>
    <name evidence="1" type="ORF">CEXT_536991</name>
</gene>
<comment type="caution">
    <text evidence="1">The sequence shown here is derived from an EMBL/GenBank/DDBJ whole genome shotgun (WGS) entry which is preliminary data.</text>
</comment>
<dbReference type="EMBL" id="BPLR01021564">
    <property type="protein sequence ID" value="GIX91177.1"/>
    <property type="molecule type" value="Genomic_DNA"/>
</dbReference>